<evidence type="ECO:0000313" key="2">
    <source>
        <dbReference type="EMBL" id="MCT9001659.1"/>
    </source>
</evidence>
<protein>
    <submittedName>
        <fullName evidence="2">Phosphotransferase</fullName>
    </submittedName>
</protein>
<feature type="domain" description="Aminoglycoside phosphotransferase" evidence="1">
    <location>
        <begin position="67"/>
        <end position="254"/>
    </location>
</feature>
<dbReference type="InterPro" id="IPR011009">
    <property type="entry name" value="Kinase-like_dom_sf"/>
</dbReference>
<evidence type="ECO:0000313" key="3">
    <source>
        <dbReference type="Proteomes" id="UP001300496"/>
    </source>
</evidence>
<organism evidence="2 3">
    <name type="scientific">Microbacterium memoriense</name>
    <dbReference type="NCBI Taxonomy" id="2978350"/>
    <lineage>
        <taxon>Bacteria</taxon>
        <taxon>Bacillati</taxon>
        <taxon>Actinomycetota</taxon>
        <taxon>Actinomycetes</taxon>
        <taxon>Micrococcales</taxon>
        <taxon>Microbacteriaceae</taxon>
        <taxon>Microbacterium</taxon>
    </lineage>
</organism>
<dbReference type="Gene3D" id="3.90.1200.10">
    <property type="match status" value="1"/>
</dbReference>
<name>A0ABT2PB65_9MICO</name>
<reference evidence="2 3" key="1">
    <citation type="journal article" date="2024" name="Int. J. Syst. Evol. Microbiol.">
        <title>Microbacterium memoriense sp. nov., a member of the Actinomycetota from marine beach sediment of the north coast of Portugal.</title>
        <authorList>
            <person name="Santos J.D.N.D."/>
            <person name="Klimek D."/>
            <person name="Calusinska M."/>
            <person name="Lobo-da-Cunha A."/>
            <person name="Catita J."/>
            <person name="Goncalves H."/>
            <person name="Gonzalez I."/>
            <person name="Lage O.M."/>
        </authorList>
    </citation>
    <scope>NUCLEOTIDE SEQUENCE [LARGE SCALE GENOMIC DNA]</scope>
    <source>
        <strain evidence="2 3">PMIC_1C1B</strain>
    </source>
</reference>
<proteinExistence type="predicted"/>
<accession>A0ABT2PB65</accession>
<dbReference type="InterPro" id="IPR002575">
    <property type="entry name" value="Aminoglycoside_PTrfase"/>
</dbReference>
<dbReference type="Proteomes" id="UP001300496">
    <property type="component" value="Unassembled WGS sequence"/>
</dbReference>
<dbReference type="InterPro" id="IPR051678">
    <property type="entry name" value="AGP_Transferase"/>
</dbReference>
<dbReference type="RefSeq" id="WP_261606184.1">
    <property type="nucleotide sequence ID" value="NZ_JAODOR010000004.1"/>
</dbReference>
<dbReference type="Pfam" id="PF01636">
    <property type="entry name" value="APH"/>
    <property type="match status" value="1"/>
</dbReference>
<sequence length="292" mass="31595">MDLDIARRLVDANFPSPRAEVIREVASAGTVNAIYRVGEGAAARFPLQGVDPGVVGKWLRTVSDAAVEFVGCCPFPAPRPLGIGLPGWSYPLPWSMQTWLEGDIASPTGLASSASFASAIATLLESLRAADTRGRSFSGQGRGGVISDEDDWMSTCLARSTELLDVAVLRSMWHRLRDLPPSDRLVMSHKDLTPANILVQGDRVCGVLDAGGFGPADPALDLVSVWHMLDRERRELVRARLGSADDEWLRGAAWAFAQAMGLVWYYQHTNPAMSDLGTTTLQRLTAAPDIPR</sequence>
<dbReference type="PANTHER" id="PTHR21310">
    <property type="entry name" value="AMINOGLYCOSIDE PHOSPHOTRANSFERASE-RELATED-RELATED"/>
    <property type="match status" value="1"/>
</dbReference>
<comment type="caution">
    <text evidence="2">The sequence shown here is derived from an EMBL/GenBank/DDBJ whole genome shotgun (WGS) entry which is preliminary data.</text>
</comment>
<dbReference type="PANTHER" id="PTHR21310:SF42">
    <property type="entry name" value="BIFUNCTIONAL AAC_APH"/>
    <property type="match status" value="1"/>
</dbReference>
<dbReference type="SUPFAM" id="SSF56112">
    <property type="entry name" value="Protein kinase-like (PK-like)"/>
    <property type="match status" value="1"/>
</dbReference>
<dbReference type="EMBL" id="JAODOR010000004">
    <property type="protein sequence ID" value="MCT9001659.1"/>
    <property type="molecule type" value="Genomic_DNA"/>
</dbReference>
<evidence type="ECO:0000259" key="1">
    <source>
        <dbReference type="Pfam" id="PF01636"/>
    </source>
</evidence>
<gene>
    <name evidence="2" type="ORF">N4R40_04675</name>
</gene>
<keyword evidence="3" id="KW-1185">Reference proteome</keyword>